<evidence type="ECO:0000313" key="3">
    <source>
        <dbReference type="EMBL" id="UOO89606.1"/>
    </source>
</evidence>
<evidence type="ECO:0000256" key="2">
    <source>
        <dbReference type="SAM" id="Phobius"/>
    </source>
</evidence>
<dbReference type="EMBL" id="CP091511">
    <property type="protein sequence ID" value="UOO89606.1"/>
    <property type="molecule type" value="Genomic_DNA"/>
</dbReference>
<reference evidence="3 4" key="1">
    <citation type="journal article" date="2022" name="Res Sq">
        <title>Evolution of multicellular longitudinally dividing oral cavity symbionts (Neisseriaceae).</title>
        <authorList>
            <person name="Nyongesa S."/>
            <person name="Weber P."/>
            <person name="Bernet E."/>
            <person name="Pullido F."/>
            <person name="Nieckarz M."/>
            <person name="Delaby M."/>
            <person name="Nieves C."/>
            <person name="Viehboeck T."/>
            <person name="Krause N."/>
            <person name="Rivera-Millot A."/>
            <person name="Nakamura A."/>
            <person name="Vischer N."/>
            <person name="VanNieuwenhze M."/>
            <person name="Brun Y."/>
            <person name="Cava F."/>
            <person name="Bulgheresi S."/>
            <person name="Veyrier F."/>
        </authorList>
    </citation>
    <scope>NUCLEOTIDE SEQUENCE [LARGE SCALE GENOMIC DNA]</scope>
    <source>
        <strain evidence="3 4">SN4</strain>
    </source>
</reference>
<feature type="coiled-coil region" evidence="1">
    <location>
        <begin position="46"/>
        <end position="80"/>
    </location>
</feature>
<feature type="transmembrane region" description="Helical" evidence="2">
    <location>
        <begin position="6"/>
        <end position="26"/>
    </location>
</feature>
<keyword evidence="4" id="KW-1185">Reference proteome</keyword>
<proteinExistence type="predicted"/>
<keyword evidence="2" id="KW-0472">Membrane</keyword>
<evidence type="ECO:0000256" key="1">
    <source>
        <dbReference type="SAM" id="Coils"/>
    </source>
</evidence>
<protein>
    <submittedName>
        <fullName evidence="3">Uncharacterized protein</fullName>
    </submittedName>
</protein>
<dbReference type="RefSeq" id="WP_058305501.1">
    <property type="nucleotide sequence ID" value="NZ_CABKVG010000007.1"/>
</dbReference>
<evidence type="ECO:0000313" key="4">
    <source>
        <dbReference type="Proteomes" id="UP000832011"/>
    </source>
</evidence>
<keyword evidence="1" id="KW-0175">Coiled coil</keyword>
<organism evidence="3 4">
    <name type="scientific">Vitreoscilla massiliensis</name>
    <dbReference type="NCBI Taxonomy" id="1689272"/>
    <lineage>
        <taxon>Bacteria</taxon>
        <taxon>Pseudomonadati</taxon>
        <taxon>Pseudomonadota</taxon>
        <taxon>Betaproteobacteria</taxon>
        <taxon>Neisseriales</taxon>
        <taxon>Neisseriaceae</taxon>
        <taxon>Vitreoscilla</taxon>
    </lineage>
</organism>
<keyword evidence="2" id="KW-1133">Transmembrane helix</keyword>
<accession>A0ABY4E1C9</accession>
<gene>
    <name evidence="3" type="ORF">LVJ82_01070</name>
</gene>
<keyword evidence="2" id="KW-0812">Transmembrane</keyword>
<sequence length="80" mass="9369">MTIEFAFNILMSIVAAAIGLIVRRLFTQVDDMQKLTQQMRVDYQSREQALLENQTITKALDRIEQKLERVNDKLDRKADK</sequence>
<name>A0ABY4E1C9_9NEIS</name>
<dbReference type="Proteomes" id="UP000832011">
    <property type="component" value="Chromosome"/>
</dbReference>